<feature type="compositionally biased region" description="Low complexity" evidence="1">
    <location>
        <begin position="162"/>
        <end position="173"/>
    </location>
</feature>
<feature type="compositionally biased region" description="Polar residues" evidence="1">
    <location>
        <begin position="144"/>
        <end position="154"/>
    </location>
</feature>
<feature type="transmembrane region" description="Helical" evidence="2">
    <location>
        <begin position="21"/>
        <end position="41"/>
    </location>
</feature>
<dbReference type="AlphaFoldDB" id="A0A2H0CWC8"/>
<evidence type="ECO:0000256" key="1">
    <source>
        <dbReference type="SAM" id="MobiDB-lite"/>
    </source>
</evidence>
<name>A0A2H0CWC8_9BACT</name>
<keyword evidence="2" id="KW-1133">Transmembrane helix</keyword>
<feature type="compositionally biased region" description="Polar residues" evidence="1">
    <location>
        <begin position="214"/>
        <end position="224"/>
    </location>
</feature>
<comment type="caution">
    <text evidence="3">The sequence shown here is derived from an EMBL/GenBank/DDBJ whole genome shotgun (WGS) entry which is preliminary data.</text>
</comment>
<evidence type="ECO:0000313" key="4">
    <source>
        <dbReference type="Proteomes" id="UP000230638"/>
    </source>
</evidence>
<feature type="region of interest" description="Disordered" evidence="1">
    <location>
        <begin position="136"/>
        <end position="179"/>
    </location>
</feature>
<organism evidence="3 4">
    <name type="scientific">Candidatus Lloydbacteria bacterium CG22_combo_CG10-13_8_21_14_all_47_15</name>
    <dbReference type="NCBI Taxonomy" id="1974635"/>
    <lineage>
        <taxon>Bacteria</taxon>
        <taxon>Candidatus Lloydiibacteriota</taxon>
    </lineage>
</organism>
<protein>
    <submittedName>
        <fullName evidence="3">Uncharacterized protein</fullName>
    </submittedName>
</protein>
<sequence length="447" mass="47539">MNAFNTPYMPKIGYQSIRLALMMLVVATISISFLVGFAAYANATSFTSVNYGEDCGSETYSFTIGNYIVEGCVEDPDWYEDHNKNVEEHLEIYAEKAIEQGYTGEVGVAVGCVNALFFNISLPQCSDGIDNDGNGFSDYPNDPGCSSASDNSESGYAPQCSDGIDNDGNGVVDYPDDLGCSSANDNNESGWLPECSDGIDNDGNGLIDYPNDPGCSSASDNSESGYAPQCSDGIDNDGDGFIDYPNDLGCDSALDDTEAGELYTHWNVGAWGVCSGYDSETGQNGTQTRTVESFADEACCNDSEPASSRECSMPPDYDLFDVTGGDPNDITNAFSIYVTFIGDQQVKFSSPVQIGVSPVFANHPNQSDVNFSVTGVSPALPADTEYFFTPQTITPAGYLTGTEFKAKVQRTSAGVYSIGIQAESGGIVKNGTIFLNVSVVNPSFQEI</sequence>
<feature type="region of interest" description="Disordered" evidence="1">
    <location>
        <begin position="202"/>
        <end position="238"/>
    </location>
</feature>
<dbReference type="Proteomes" id="UP000230638">
    <property type="component" value="Unassembled WGS sequence"/>
</dbReference>
<evidence type="ECO:0000256" key="2">
    <source>
        <dbReference type="SAM" id="Phobius"/>
    </source>
</evidence>
<dbReference type="EMBL" id="PCTL01000011">
    <property type="protein sequence ID" value="PIP73700.1"/>
    <property type="molecule type" value="Genomic_DNA"/>
</dbReference>
<keyword evidence="2" id="KW-0812">Transmembrane</keyword>
<gene>
    <name evidence="3" type="ORF">COW88_01135</name>
</gene>
<keyword evidence="2" id="KW-0472">Membrane</keyword>
<evidence type="ECO:0000313" key="3">
    <source>
        <dbReference type="EMBL" id="PIP73700.1"/>
    </source>
</evidence>
<reference evidence="3 4" key="1">
    <citation type="submission" date="2017-09" db="EMBL/GenBank/DDBJ databases">
        <title>Depth-based differentiation of microbial function through sediment-hosted aquifers and enrichment of novel symbionts in the deep terrestrial subsurface.</title>
        <authorList>
            <person name="Probst A.J."/>
            <person name="Ladd B."/>
            <person name="Jarett J.K."/>
            <person name="Geller-Mcgrath D.E."/>
            <person name="Sieber C.M."/>
            <person name="Emerson J.B."/>
            <person name="Anantharaman K."/>
            <person name="Thomas B.C."/>
            <person name="Malmstrom R."/>
            <person name="Stieglmeier M."/>
            <person name="Klingl A."/>
            <person name="Woyke T."/>
            <person name="Ryan C.M."/>
            <person name="Banfield J.F."/>
        </authorList>
    </citation>
    <scope>NUCLEOTIDE SEQUENCE [LARGE SCALE GENOMIC DNA]</scope>
    <source>
        <strain evidence="3">CG22_combo_CG10-13_8_21_14_all_47_15</strain>
    </source>
</reference>
<accession>A0A2H0CWC8</accession>
<proteinExistence type="predicted"/>